<dbReference type="CDD" id="cd00093">
    <property type="entry name" value="HTH_XRE"/>
    <property type="match status" value="1"/>
</dbReference>
<feature type="compositionally biased region" description="Low complexity" evidence="1">
    <location>
        <begin position="22"/>
        <end position="34"/>
    </location>
</feature>
<dbReference type="EMBL" id="MWQN01000001">
    <property type="protein sequence ID" value="OPC79923.1"/>
    <property type="molecule type" value="Genomic_DNA"/>
</dbReference>
<comment type="caution">
    <text evidence="2">The sequence shown here is derived from an EMBL/GenBank/DDBJ whole genome shotgun (WGS) entry which is preliminary data.</text>
</comment>
<feature type="region of interest" description="Disordered" evidence="1">
    <location>
        <begin position="1"/>
        <end position="38"/>
    </location>
</feature>
<evidence type="ECO:0000313" key="2">
    <source>
        <dbReference type="EMBL" id="OPC79923.1"/>
    </source>
</evidence>
<dbReference type="GO" id="GO:0003677">
    <property type="term" value="F:DNA binding"/>
    <property type="evidence" value="ECO:0007669"/>
    <property type="project" value="InterPro"/>
</dbReference>
<keyword evidence="3" id="KW-1185">Reference proteome</keyword>
<dbReference type="Proteomes" id="UP000190037">
    <property type="component" value="Unassembled WGS sequence"/>
</dbReference>
<gene>
    <name evidence="2" type="ORF">B4N89_02265</name>
</gene>
<evidence type="ECO:0000256" key="1">
    <source>
        <dbReference type="SAM" id="MobiDB-lite"/>
    </source>
</evidence>
<name>A0A1T3NSP3_9ACTN</name>
<dbReference type="Pfam" id="PF13560">
    <property type="entry name" value="HTH_31"/>
    <property type="match status" value="1"/>
</dbReference>
<dbReference type="InterPro" id="IPR001387">
    <property type="entry name" value="Cro/C1-type_HTH"/>
</dbReference>
<dbReference type="Gene3D" id="1.10.260.40">
    <property type="entry name" value="lambda repressor-like DNA-binding domains"/>
    <property type="match status" value="1"/>
</dbReference>
<dbReference type="SUPFAM" id="SSF47413">
    <property type="entry name" value="lambda repressor-like DNA-binding domains"/>
    <property type="match status" value="1"/>
</dbReference>
<protein>
    <recommendedName>
        <fullName evidence="4">HTH cro/C1-type domain-containing protein</fullName>
    </recommendedName>
</protein>
<evidence type="ECO:0008006" key="4">
    <source>
        <dbReference type="Google" id="ProtNLM"/>
    </source>
</evidence>
<proteinExistence type="predicted"/>
<sequence length="437" mass="47343">MYRRQAVAWPGQNSQTGYRSRPAPQGAPPTAQAGDNTVADDHDIRSIGQRIHDIRRREGISRADLAAVADRSTDWLKSVELGRRQLDRIGPLMAIADRLGVDLAELIGVAPRDDRSPRTGYDAVPQIRRSLLRHQLGQPTGHPRPLADLRLDAHTAHRHRQAARFGDLGALLPGLIDDASTAAAAHDGDEQQQTHGLLSAVLCDTAMLVKRLGQIDLATVSARQAVDAAVAAGDPLLEIAAMWTQAEVCVSAGARVEGLGIVRAGLDRLDTLLSDDDMPAWSLWGTMHLVAAVQAAQWSDRATVEDHIREATAAAERTGDRNDHGTCFGPANAALMELSSRLELGDGRAALEATQGVDLSALPTERRARHLIDVGRAHAQARDDAASMRSLLEADRLAPEYVHSHAMVRDMVVTARRRDLLTSREPVHRMARRIGVS</sequence>
<organism evidence="2 3">
    <name type="scientific">Embleya scabrispora</name>
    <dbReference type="NCBI Taxonomy" id="159449"/>
    <lineage>
        <taxon>Bacteria</taxon>
        <taxon>Bacillati</taxon>
        <taxon>Actinomycetota</taxon>
        <taxon>Actinomycetes</taxon>
        <taxon>Kitasatosporales</taxon>
        <taxon>Streptomycetaceae</taxon>
        <taxon>Embleya</taxon>
    </lineage>
</organism>
<evidence type="ECO:0000313" key="3">
    <source>
        <dbReference type="Proteomes" id="UP000190037"/>
    </source>
</evidence>
<dbReference type="AlphaFoldDB" id="A0A1T3NSP3"/>
<accession>A0A1T3NSP3</accession>
<dbReference type="InterPro" id="IPR010982">
    <property type="entry name" value="Lambda_DNA-bd_dom_sf"/>
</dbReference>
<reference evidence="2 3" key="1">
    <citation type="submission" date="2017-03" db="EMBL/GenBank/DDBJ databases">
        <title>Draft genome sequence of Streptomyces scabrisporus NF3, endophyte isolated from Amphipterygium adstringens.</title>
        <authorList>
            <person name="Vazquez M."/>
            <person name="Ceapa C.D."/>
            <person name="Rodriguez Luna D."/>
            <person name="Sanchez Esquivel S."/>
        </authorList>
    </citation>
    <scope>NUCLEOTIDE SEQUENCE [LARGE SCALE GENOMIC DNA]</scope>
    <source>
        <strain evidence="2 3">NF3</strain>
    </source>
</reference>
<dbReference type="STRING" id="159449.B4N89_02265"/>